<proteinExistence type="predicted"/>
<dbReference type="InterPro" id="IPR025285">
    <property type="entry name" value="DUF4145"/>
</dbReference>
<organism evidence="2 3">
    <name type="scientific">Gracilibacillus xinjiangensis</name>
    <dbReference type="NCBI Taxonomy" id="1193282"/>
    <lineage>
        <taxon>Bacteria</taxon>
        <taxon>Bacillati</taxon>
        <taxon>Bacillota</taxon>
        <taxon>Bacilli</taxon>
        <taxon>Bacillales</taxon>
        <taxon>Bacillaceae</taxon>
        <taxon>Gracilibacillus</taxon>
    </lineage>
</organism>
<reference evidence="3" key="1">
    <citation type="journal article" date="2019" name="Int. J. Syst. Evol. Microbiol.">
        <title>The Global Catalogue of Microorganisms (GCM) 10K type strain sequencing project: providing services to taxonomists for standard genome sequencing and annotation.</title>
        <authorList>
            <consortium name="The Broad Institute Genomics Platform"/>
            <consortium name="The Broad Institute Genome Sequencing Center for Infectious Disease"/>
            <person name="Wu L."/>
            <person name="Ma J."/>
        </authorList>
    </citation>
    <scope>NUCLEOTIDE SEQUENCE [LARGE SCALE GENOMIC DNA]</scope>
    <source>
        <strain evidence="3">CCUG 37865</strain>
    </source>
</reference>
<feature type="domain" description="DUF4145" evidence="1">
    <location>
        <begin position="29"/>
        <end position="112"/>
    </location>
</feature>
<evidence type="ECO:0000313" key="2">
    <source>
        <dbReference type="EMBL" id="MFC4404135.1"/>
    </source>
</evidence>
<dbReference type="Pfam" id="PF13643">
    <property type="entry name" value="DUF4145"/>
    <property type="match status" value="1"/>
</dbReference>
<name>A0ABV8WWA9_9BACI</name>
<dbReference type="RefSeq" id="WP_390252670.1">
    <property type="nucleotide sequence ID" value="NZ_JBHSDT010000008.1"/>
</dbReference>
<gene>
    <name evidence="2" type="ORF">ACFOY7_13760</name>
</gene>
<evidence type="ECO:0000313" key="3">
    <source>
        <dbReference type="Proteomes" id="UP001595882"/>
    </source>
</evidence>
<keyword evidence="3" id="KW-1185">Reference proteome</keyword>
<dbReference type="EMBL" id="JBHSDT010000008">
    <property type="protein sequence ID" value="MFC4404135.1"/>
    <property type="molecule type" value="Genomic_DNA"/>
</dbReference>
<accession>A0ABV8WWA9</accession>
<dbReference type="Proteomes" id="UP001595882">
    <property type="component" value="Unassembled WGS sequence"/>
</dbReference>
<protein>
    <submittedName>
        <fullName evidence="2">DUF4145 domain-containing protein</fullName>
    </submittedName>
</protein>
<comment type="caution">
    <text evidence="2">The sequence shown here is derived from an EMBL/GenBank/DDBJ whole genome shotgun (WGS) entry which is preliminary data.</text>
</comment>
<evidence type="ECO:0000259" key="1">
    <source>
        <dbReference type="Pfam" id="PF13643"/>
    </source>
</evidence>
<sequence length="367" mass="43116">MKQKKYFYYFLQEISFELAQIARELEYSVFTSPRTMLTHARVFVEGVIQHVFHLEKISEYEKTGLNDRIHCLVDQGLILKEQSDAMHNIRLLGNDAAHQTRNFRFSEALSAWESLYIVIKWYVETYGSATVEVPEYKDPSIEQAHTYDIQEIHLRLKELEDNLTIQINQVTNPDKELEKHQNVPIAETVLLPGDTTIRVIQYNNEQIEIPYFLRDAFLLPQRFPSAERFMIALGGVQQGRVMSELPARINGMSKLVKRYKEENEAYFFSDLKQFVEEERIRRNVFQQHPGELFLFFRSEYIIMTDGLATTLLTEDNFSGFPNFLRQMHEDNINKVGQLPQELLVLAKYDRVGVGTVEKLFRQLKNFQ</sequence>